<dbReference type="Proteomes" id="UP001154282">
    <property type="component" value="Unassembled WGS sequence"/>
</dbReference>
<evidence type="ECO:0000256" key="1">
    <source>
        <dbReference type="SAM" id="Coils"/>
    </source>
</evidence>
<sequence length="97" mass="11774">MASEQQRDRYFRYGQVKERIAYIELQLQHLNLQRLEQIEAELAQTAENQLDQKRLLATRGSDLMKTRRILQDEIHRLNAEADRLAERLRQEAYHRFH</sequence>
<keyword evidence="1" id="KW-0175">Coiled coil</keyword>
<organism evidence="2 3">
    <name type="scientific">Linum tenue</name>
    <dbReference type="NCBI Taxonomy" id="586396"/>
    <lineage>
        <taxon>Eukaryota</taxon>
        <taxon>Viridiplantae</taxon>
        <taxon>Streptophyta</taxon>
        <taxon>Embryophyta</taxon>
        <taxon>Tracheophyta</taxon>
        <taxon>Spermatophyta</taxon>
        <taxon>Magnoliopsida</taxon>
        <taxon>eudicotyledons</taxon>
        <taxon>Gunneridae</taxon>
        <taxon>Pentapetalae</taxon>
        <taxon>rosids</taxon>
        <taxon>fabids</taxon>
        <taxon>Malpighiales</taxon>
        <taxon>Linaceae</taxon>
        <taxon>Linum</taxon>
    </lineage>
</organism>
<protein>
    <submittedName>
        <fullName evidence="2">Uncharacterized protein</fullName>
    </submittedName>
</protein>
<dbReference type="EMBL" id="CAMGYJ010000004">
    <property type="protein sequence ID" value="CAI0399202.1"/>
    <property type="molecule type" value="Genomic_DNA"/>
</dbReference>
<proteinExistence type="predicted"/>
<keyword evidence="3" id="KW-1185">Reference proteome</keyword>
<dbReference type="AlphaFoldDB" id="A0AAV0IQZ0"/>
<accession>A0AAV0IQZ0</accession>
<evidence type="ECO:0000313" key="3">
    <source>
        <dbReference type="Proteomes" id="UP001154282"/>
    </source>
</evidence>
<reference evidence="2" key="1">
    <citation type="submission" date="2022-08" db="EMBL/GenBank/DDBJ databases">
        <authorList>
            <person name="Gutierrez-Valencia J."/>
        </authorList>
    </citation>
    <scope>NUCLEOTIDE SEQUENCE</scope>
</reference>
<name>A0AAV0IQZ0_9ROSI</name>
<feature type="coiled-coil region" evidence="1">
    <location>
        <begin position="32"/>
        <end position="87"/>
    </location>
</feature>
<gene>
    <name evidence="2" type="ORF">LITE_LOCUS10209</name>
</gene>
<comment type="caution">
    <text evidence="2">The sequence shown here is derived from an EMBL/GenBank/DDBJ whole genome shotgun (WGS) entry which is preliminary data.</text>
</comment>
<evidence type="ECO:0000313" key="2">
    <source>
        <dbReference type="EMBL" id="CAI0399202.1"/>
    </source>
</evidence>